<keyword evidence="5" id="KW-1185">Reference proteome</keyword>
<dbReference type="KEGG" id="abaw:D5400_19210"/>
<dbReference type="SUPFAM" id="SSF56925">
    <property type="entry name" value="OMPA-like"/>
    <property type="match status" value="1"/>
</dbReference>
<reference evidence="4 5" key="1">
    <citation type="submission" date="2018-09" db="EMBL/GenBank/DDBJ databases">
        <title>Marinorhizobium profundi gen. nov., sp. nov., isolated from a deep-sea sediment sample from the New Britain Trench and proposal of Marinorhizobiaceae fam. nov. in the order Rhizobiales of the class Alphaproteobacteria.</title>
        <authorList>
            <person name="Cao J."/>
        </authorList>
    </citation>
    <scope>NUCLEOTIDE SEQUENCE [LARGE SCALE GENOMIC DNA]</scope>
    <source>
        <strain evidence="4 5">WS11</strain>
    </source>
</reference>
<name>A0A3Q8XQU7_9HYPH</name>
<accession>A0A3Q8XQU7</accession>
<evidence type="ECO:0000259" key="3">
    <source>
        <dbReference type="Pfam" id="PF13505"/>
    </source>
</evidence>
<feature type="chain" id="PRO_5018610707" evidence="2">
    <location>
        <begin position="26"/>
        <end position="232"/>
    </location>
</feature>
<keyword evidence="1 2" id="KW-0732">Signal</keyword>
<dbReference type="Gene3D" id="2.40.160.20">
    <property type="match status" value="1"/>
</dbReference>
<evidence type="ECO:0000256" key="1">
    <source>
        <dbReference type="ARBA" id="ARBA00022729"/>
    </source>
</evidence>
<feature type="signal peptide" evidence="2">
    <location>
        <begin position="1"/>
        <end position="25"/>
    </location>
</feature>
<dbReference type="RefSeq" id="WP_126011740.1">
    <property type="nucleotide sequence ID" value="NZ_CP032509.1"/>
</dbReference>
<protein>
    <submittedName>
        <fullName evidence="4">Porin family protein</fullName>
    </submittedName>
</protein>
<sequence>MVKHIISSLVVSAAVIAGFSGTSAAADLDRIIYSPEIDRTRPVEIGNGWYLRGDIGYAVDDETGNGDFDSFRMKSEVSGGLGVGYQWTDLIRTDLTADYMKGDAEGVVAGGFCNVAQPCGYDAFALLANAYVDLGTIAGFTPYVGAGAGYTYAGFDDVDVGLARFGGGDDWRFTYALMAGVSYDVSKSLKVDFGYRYMDVDGGAVVDTLAGTLDDDGFTRHEVRAGLRYSLW</sequence>
<organism evidence="4 5">
    <name type="scientific">Georhizobium profundi</name>
    <dbReference type="NCBI Taxonomy" id="2341112"/>
    <lineage>
        <taxon>Bacteria</taxon>
        <taxon>Pseudomonadati</taxon>
        <taxon>Pseudomonadota</taxon>
        <taxon>Alphaproteobacteria</taxon>
        <taxon>Hyphomicrobiales</taxon>
        <taxon>Rhizobiaceae</taxon>
        <taxon>Georhizobium</taxon>
    </lineage>
</organism>
<evidence type="ECO:0000313" key="4">
    <source>
        <dbReference type="EMBL" id="AZN73136.1"/>
    </source>
</evidence>
<feature type="domain" description="Outer membrane protein beta-barrel" evidence="3">
    <location>
        <begin position="46"/>
        <end position="229"/>
    </location>
</feature>
<dbReference type="AlphaFoldDB" id="A0A3Q8XQU7"/>
<dbReference type="Proteomes" id="UP000268192">
    <property type="component" value="Chromosome"/>
</dbReference>
<dbReference type="InterPro" id="IPR011250">
    <property type="entry name" value="OMP/PagP_B-barrel"/>
</dbReference>
<proteinExistence type="predicted"/>
<dbReference type="OrthoDB" id="5643626at2"/>
<evidence type="ECO:0000256" key="2">
    <source>
        <dbReference type="SAM" id="SignalP"/>
    </source>
</evidence>
<dbReference type="Pfam" id="PF13505">
    <property type="entry name" value="OMP_b-brl"/>
    <property type="match status" value="1"/>
</dbReference>
<dbReference type="EMBL" id="CP032509">
    <property type="protein sequence ID" value="AZN73136.1"/>
    <property type="molecule type" value="Genomic_DNA"/>
</dbReference>
<gene>
    <name evidence="4" type="ORF">D5400_19210</name>
</gene>
<evidence type="ECO:0000313" key="5">
    <source>
        <dbReference type="Proteomes" id="UP000268192"/>
    </source>
</evidence>
<dbReference type="InterPro" id="IPR027385">
    <property type="entry name" value="Beta-barrel_OMP"/>
</dbReference>